<dbReference type="AlphaFoldDB" id="A0AAW2ZCW3"/>
<evidence type="ECO:0000313" key="3">
    <source>
        <dbReference type="Proteomes" id="UP001431209"/>
    </source>
</evidence>
<organism evidence="2 3">
    <name type="scientific">Acrasis kona</name>
    <dbReference type="NCBI Taxonomy" id="1008807"/>
    <lineage>
        <taxon>Eukaryota</taxon>
        <taxon>Discoba</taxon>
        <taxon>Heterolobosea</taxon>
        <taxon>Tetramitia</taxon>
        <taxon>Eutetramitia</taxon>
        <taxon>Acrasidae</taxon>
        <taxon>Acrasis</taxon>
    </lineage>
</organism>
<comment type="caution">
    <text evidence="2">The sequence shown here is derived from an EMBL/GenBank/DDBJ whole genome shotgun (WGS) entry which is preliminary data.</text>
</comment>
<reference evidence="2 3" key="1">
    <citation type="submission" date="2024-03" db="EMBL/GenBank/DDBJ databases">
        <title>The Acrasis kona genome and developmental transcriptomes reveal deep origins of eukaryotic multicellular pathways.</title>
        <authorList>
            <person name="Sheikh S."/>
            <person name="Fu C.-J."/>
            <person name="Brown M.W."/>
            <person name="Baldauf S.L."/>
        </authorList>
    </citation>
    <scope>NUCLEOTIDE SEQUENCE [LARGE SCALE GENOMIC DNA]</scope>
    <source>
        <strain evidence="2 3">ATCC MYA-3509</strain>
    </source>
</reference>
<dbReference type="Proteomes" id="UP001431209">
    <property type="component" value="Unassembled WGS sequence"/>
</dbReference>
<dbReference type="PANTHER" id="PTHR33835:SF1">
    <property type="entry name" value="METALLO-BETA-LACTAMASE DOMAIN-CONTAINING PROTEIN"/>
    <property type="match status" value="1"/>
</dbReference>
<name>A0AAW2ZCW3_9EUKA</name>
<gene>
    <name evidence="2" type="ORF">AKO1_001625</name>
</gene>
<evidence type="ECO:0008006" key="4">
    <source>
        <dbReference type="Google" id="ProtNLM"/>
    </source>
</evidence>
<proteinExistence type="predicted"/>
<dbReference type="InterPro" id="IPR025638">
    <property type="entry name" value="DUF4336"/>
</dbReference>
<evidence type="ECO:0000313" key="2">
    <source>
        <dbReference type="EMBL" id="KAL0486705.1"/>
    </source>
</evidence>
<feature type="signal peptide" evidence="1">
    <location>
        <begin position="1"/>
        <end position="19"/>
    </location>
</feature>
<accession>A0AAW2ZCW3</accession>
<dbReference type="PANTHER" id="PTHR33835">
    <property type="entry name" value="YALI0C07656P"/>
    <property type="match status" value="1"/>
</dbReference>
<keyword evidence="3" id="KW-1185">Reference proteome</keyword>
<dbReference type="EMBL" id="JAOPGA020001259">
    <property type="protein sequence ID" value="KAL0486705.1"/>
    <property type="molecule type" value="Genomic_DNA"/>
</dbReference>
<keyword evidence="1" id="KW-0732">Signal</keyword>
<feature type="chain" id="PRO_5043565363" description="Metallo-beta-lactamase domain-containing protein" evidence="1">
    <location>
        <begin position="20"/>
        <end position="287"/>
    </location>
</feature>
<sequence>MKSVVIFLFTLLIVNVCIAINPINVPVEIGKDFYNIRGDWFEVIQGVKYNLRTHMSLIRLASGKFLVIDTIEMNNELKSNIDKLTNNGSLIEAVVAVHPFHTTFFKPFYAIYNRTASGRPIRYFGTPRHLRNIKDVHWDGDLTNPSIRKLWNPEVDIQIPKATEFINPQPEESNHFSGAFAFHRPSKTVHIDDTFIYAEDDGPEVALLGAKKGDLIIHPDVDNGIKQYHNAPYEFRDWVYQIIKDFQFENILTAHCGNLIGGGYKKLQQTIDNASDLFKKLADKRKN</sequence>
<protein>
    <recommendedName>
        <fullName evidence="4">Metallo-beta-lactamase domain-containing protein</fullName>
    </recommendedName>
</protein>
<evidence type="ECO:0000256" key="1">
    <source>
        <dbReference type="SAM" id="SignalP"/>
    </source>
</evidence>